<dbReference type="CDD" id="cd21133">
    <property type="entry name" value="EVE"/>
    <property type="match status" value="1"/>
</dbReference>
<dbReference type="AlphaFoldDB" id="A0A1E3VQJ0"/>
<protein>
    <submittedName>
        <fullName evidence="2">Ubiquinol-cytochrome C reductase</fullName>
    </submittedName>
</protein>
<proteinExistence type="predicted"/>
<dbReference type="PANTHER" id="PTHR14087">
    <property type="entry name" value="THYMOCYTE NUCLEAR PROTEIN 1"/>
    <property type="match status" value="1"/>
</dbReference>
<name>A0A1E3VQJ0_9HYPH</name>
<feature type="domain" description="EVE" evidence="1">
    <location>
        <begin position="2"/>
        <end position="133"/>
    </location>
</feature>
<dbReference type="InterPro" id="IPR047197">
    <property type="entry name" value="THYN1-like_EVE"/>
</dbReference>
<sequence length="143" mass="15752">MAYWLMKSEPGTWSWEDQKKEGAKGAEWDGVRNYQARNNMRAMKKGDLAFFYHSIGEKACVGIVKVVVEAHPDSTDTTGKWECVDVAAVEDLPRPVTLDEIKATPTLADMVLVNNSRLSVQPVTAAEWKAVCTLAGLENPPTA</sequence>
<dbReference type="Proteomes" id="UP000094172">
    <property type="component" value="Unassembled WGS sequence"/>
</dbReference>
<organism evidence="2 3">
    <name type="scientific">Methyloceanibacter stevinii</name>
    <dbReference type="NCBI Taxonomy" id="1774970"/>
    <lineage>
        <taxon>Bacteria</taxon>
        <taxon>Pseudomonadati</taxon>
        <taxon>Pseudomonadota</taxon>
        <taxon>Alphaproteobacteria</taxon>
        <taxon>Hyphomicrobiales</taxon>
        <taxon>Hyphomicrobiaceae</taxon>
        <taxon>Methyloceanibacter</taxon>
    </lineage>
</organism>
<reference evidence="2 3" key="1">
    <citation type="journal article" date="2016" name="Environ. Microbiol.">
        <title>New Methyloceanibacter diversity from North Sea sediments includes methanotroph containing solely the soluble methane monooxygenase.</title>
        <authorList>
            <person name="Vekeman B."/>
            <person name="Kerckhof F.M."/>
            <person name="Cremers G."/>
            <person name="de Vos P."/>
            <person name="Vandamme P."/>
            <person name="Boon N."/>
            <person name="Op den Camp H.J."/>
            <person name="Heylen K."/>
        </authorList>
    </citation>
    <scope>NUCLEOTIDE SEQUENCE [LARGE SCALE GENOMIC DNA]</scope>
    <source>
        <strain evidence="2 3">R-67176</strain>
    </source>
</reference>
<evidence type="ECO:0000313" key="3">
    <source>
        <dbReference type="Proteomes" id="UP000094172"/>
    </source>
</evidence>
<keyword evidence="3" id="KW-1185">Reference proteome</keyword>
<accession>A0A1E3VQJ0</accession>
<dbReference type="RefSeq" id="WP_069443978.1">
    <property type="nucleotide sequence ID" value="NZ_LPWE01000010.1"/>
</dbReference>
<gene>
    <name evidence="2" type="ORF">AUC70_02615</name>
</gene>
<dbReference type="Pfam" id="PF01878">
    <property type="entry name" value="EVE"/>
    <property type="match status" value="1"/>
</dbReference>
<dbReference type="EMBL" id="LPWE01000010">
    <property type="protein sequence ID" value="ODR95785.1"/>
    <property type="molecule type" value="Genomic_DNA"/>
</dbReference>
<dbReference type="SUPFAM" id="SSF88697">
    <property type="entry name" value="PUA domain-like"/>
    <property type="match status" value="1"/>
</dbReference>
<dbReference type="PANTHER" id="PTHR14087:SF7">
    <property type="entry name" value="THYMOCYTE NUCLEAR PROTEIN 1"/>
    <property type="match status" value="1"/>
</dbReference>
<dbReference type="InterPro" id="IPR052181">
    <property type="entry name" value="5hmC_binding"/>
</dbReference>
<dbReference type="InterPro" id="IPR015947">
    <property type="entry name" value="PUA-like_sf"/>
</dbReference>
<comment type="caution">
    <text evidence="2">The sequence shown here is derived from an EMBL/GenBank/DDBJ whole genome shotgun (WGS) entry which is preliminary data.</text>
</comment>
<evidence type="ECO:0000259" key="1">
    <source>
        <dbReference type="Pfam" id="PF01878"/>
    </source>
</evidence>
<dbReference type="InterPro" id="IPR002740">
    <property type="entry name" value="EVE_domain"/>
</dbReference>
<evidence type="ECO:0000313" key="2">
    <source>
        <dbReference type="EMBL" id="ODR95785.1"/>
    </source>
</evidence>
<dbReference type="STRING" id="1774970.AUC70_02615"/>
<dbReference type="Gene3D" id="3.10.590.10">
    <property type="entry name" value="ph1033 like domains"/>
    <property type="match status" value="1"/>
</dbReference>